<feature type="domain" description="PPM-type phosphatase" evidence="2">
    <location>
        <begin position="88"/>
        <end position="373"/>
    </location>
</feature>
<evidence type="ECO:0000256" key="1">
    <source>
        <dbReference type="RuleBase" id="RU366020"/>
    </source>
</evidence>
<comment type="cofactor">
    <cofactor evidence="1">
        <name>Mn(2+)</name>
        <dbReference type="ChEBI" id="CHEBI:29035"/>
    </cofactor>
</comment>
<name>A0A397HZZ8_9GLOM</name>
<keyword evidence="1" id="KW-0378">Hydrolase</keyword>
<keyword evidence="1" id="KW-0904">Protein phosphatase</keyword>
<dbReference type="Gene3D" id="3.60.40.10">
    <property type="entry name" value="PPM-type phosphatase domain"/>
    <property type="match status" value="1"/>
</dbReference>
<evidence type="ECO:0000313" key="3">
    <source>
        <dbReference type="EMBL" id="RHZ68911.1"/>
    </source>
</evidence>
<dbReference type="InterPro" id="IPR036457">
    <property type="entry name" value="PPM-type-like_dom_sf"/>
</dbReference>
<dbReference type="PANTHER" id="PTHR12320">
    <property type="entry name" value="PROTEIN PHOSPHATASE 2C"/>
    <property type="match status" value="1"/>
</dbReference>
<proteinExistence type="inferred from homology"/>
<gene>
    <name evidence="3" type="ORF">Glove_292g37</name>
</gene>
<dbReference type="AlphaFoldDB" id="A0A397HZZ8"/>
<dbReference type="InterPro" id="IPR001932">
    <property type="entry name" value="PPM-type_phosphatase-like_dom"/>
</dbReference>
<comment type="similarity">
    <text evidence="1">Belongs to the PP2C family.</text>
</comment>
<dbReference type="PROSITE" id="PS51746">
    <property type="entry name" value="PPM_2"/>
    <property type="match status" value="1"/>
</dbReference>
<reference evidence="3 4" key="1">
    <citation type="submission" date="2018-08" db="EMBL/GenBank/DDBJ databases">
        <title>Genome and evolution of the arbuscular mycorrhizal fungus Diversispora epigaea (formerly Glomus versiforme) and its bacterial endosymbionts.</title>
        <authorList>
            <person name="Sun X."/>
            <person name="Fei Z."/>
            <person name="Harrison M."/>
        </authorList>
    </citation>
    <scope>NUCLEOTIDE SEQUENCE [LARGE SCALE GENOMIC DNA]</scope>
    <source>
        <strain evidence="3 4">IT104</strain>
    </source>
</reference>
<dbReference type="SUPFAM" id="SSF81606">
    <property type="entry name" value="PP2C-like"/>
    <property type="match status" value="1"/>
</dbReference>
<dbReference type="STRING" id="1348612.A0A397HZZ8"/>
<dbReference type="GO" id="GO:0046872">
    <property type="term" value="F:metal ion binding"/>
    <property type="evidence" value="ECO:0007669"/>
    <property type="project" value="UniProtKB-UniRule"/>
</dbReference>
<evidence type="ECO:0000313" key="4">
    <source>
        <dbReference type="Proteomes" id="UP000266861"/>
    </source>
</evidence>
<comment type="catalytic activity">
    <reaction evidence="1">
        <text>O-phospho-L-threonyl-[protein] + H2O = L-threonyl-[protein] + phosphate</text>
        <dbReference type="Rhea" id="RHEA:47004"/>
        <dbReference type="Rhea" id="RHEA-COMP:11060"/>
        <dbReference type="Rhea" id="RHEA-COMP:11605"/>
        <dbReference type="ChEBI" id="CHEBI:15377"/>
        <dbReference type="ChEBI" id="CHEBI:30013"/>
        <dbReference type="ChEBI" id="CHEBI:43474"/>
        <dbReference type="ChEBI" id="CHEBI:61977"/>
        <dbReference type="EC" id="3.1.3.16"/>
    </reaction>
</comment>
<evidence type="ECO:0000259" key="2">
    <source>
        <dbReference type="PROSITE" id="PS51746"/>
    </source>
</evidence>
<comment type="catalytic activity">
    <reaction evidence="1">
        <text>O-phospho-L-seryl-[protein] + H2O = L-seryl-[protein] + phosphate</text>
        <dbReference type="Rhea" id="RHEA:20629"/>
        <dbReference type="Rhea" id="RHEA-COMP:9863"/>
        <dbReference type="Rhea" id="RHEA-COMP:11604"/>
        <dbReference type="ChEBI" id="CHEBI:15377"/>
        <dbReference type="ChEBI" id="CHEBI:29999"/>
        <dbReference type="ChEBI" id="CHEBI:43474"/>
        <dbReference type="ChEBI" id="CHEBI:83421"/>
        <dbReference type="EC" id="3.1.3.16"/>
    </reaction>
</comment>
<comment type="caution">
    <text evidence="3">The sequence shown here is derived from an EMBL/GenBank/DDBJ whole genome shotgun (WGS) entry which is preliminary data.</text>
</comment>
<keyword evidence="1" id="KW-0460">Magnesium</keyword>
<dbReference type="SMART" id="SM00331">
    <property type="entry name" value="PP2C_SIG"/>
    <property type="match status" value="1"/>
</dbReference>
<keyword evidence="1" id="KW-0464">Manganese</keyword>
<dbReference type="GO" id="GO:0004722">
    <property type="term" value="F:protein serine/threonine phosphatase activity"/>
    <property type="evidence" value="ECO:0007669"/>
    <property type="project" value="UniProtKB-EC"/>
</dbReference>
<keyword evidence="1" id="KW-0479">Metal-binding</keyword>
<dbReference type="InterPro" id="IPR039123">
    <property type="entry name" value="PPTC7"/>
</dbReference>
<sequence length="376" mass="41522">MSTPISPFYRPGVFPALSSRLLISASQSLRLAIHSQLLLRSFYNAPLCLTDLPLTATKGFTYLIAASWHPKRKRHTTVNTIPNGSGHRWWTENKKVGKVDAGDDAFFYVGTNNGVALGVADGVGGWSQMGVDPAKFSWALMDNAANVAKDFSAFDRLALFNAPNKHGDILDAKQILSGAFDNLMKSGKVKAGSSTACILSLSKTSGILNAATLGDSAYLLIRNGRLLYESPSQQHFFNCPYQLTVVPDHYPNQKLYFKDKPSDAYQVSHQLQDGDVLLLATDGFFDNVFTEEAVTIVNTELQDIMGQDKKYWGNDYEELRTHVRRLSRRLTDTARRYSLDPLRVSPFSQSAKKSGEFRAGGKVDDITVLVTLVQAN</sequence>
<dbReference type="Proteomes" id="UP000266861">
    <property type="component" value="Unassembled WGS sequence"/>
</dbReference>
<protein>
    <recommendedName>
        <fullName evidence="1">Protein phosphatase</fullName>
        <ecNumber evidence="1">3.1.3.16</ecNumber>
    </recommendedName>
</protein>
<dbReference type="EMBL" id="PQFF01000266">
    <property type="protein sequence ID" value="RHZ68911.1"/>
    <property type="molecule type" value="Genomic_DNA"/>
</dbReference>
<dbReference type="OrthoDB" id="60843at2759"/>
<keyword evidence="4" id="KW-1185">Reference proteome</keyword>
<organism evidence="3 4">
    <name type="scientific">Diversispora epigaea</name>
    <dbReference type="NCBI Taxonomy" id="1348612"/>
    <lineage>
        <taxon>Eukaryota</taxon>
        <taxon>Fungi</taxon>
        <taxon>Fungi incertae sedis</taxon>
        <taxon>Mucoromycota</taxon>
        <taxon>Glomeromycotina</taxon>
        <taxon>Glomeromycetes</taxon>
        <taxon>Diversisporales</taxon>
        <taxon>Diversisporaceae</taxon>
        <taxon>Diversispora</taxon>
    </lineage>
</organism>
<dbReference type="EC" id="3.1.3.16" evidence="1"/>
<dbReference type="PANTHER" id="PTHR12320:SF1">
    <property type="entry name" value="PROTEIN PHOSPHATASE PTC7 HOMOLOG"/>
    <property type="match status" value="1"/>
</dbReference>
<comment type="cofactor">
    <cofactor evidence="1">
        <name>Mg(2+)</name>
        <dbReference type="ChEBI" id="CHEBI:18420"/>
    </cofactor>
</comment>
<accession>A0A397HZZ8</accession>
<dbReference type="SMART" id="SM00332">
    <property type="entry name" value="PP2Cc"/>
    <property type="match status" value="1"/>
</dbReference>